<sequence length="75" mass="8353">MKCEYCELRRVGPFVISKACAMLSGKFINKQTGEPLKICMHHMASPDPCMNNGNGCGLYKSQKGDQANERRTAEQ</sequence>
<dbReference type="OrthoDB" id="2084696at2"/>
<evidence type="ECO:0000313" key="1">
    <source>
        <dbReference type="EMBL" id="CUM73512.1"/>
    </source>
</evidence>
<organism evidence="1 2">
    <name type="scientific">Agathobacter rectalis</name>
    <dbReference type="NCBI Taxonomy" id="39491"/>
    <lineage>
        <taxon>Bacteria</taxon>
        <taxon>Bacillati</taxon>
        <taxon>Bacillota</taxon>
        <taxon>Clostridia</taxon>
        <taxon>Lachnospirales</taxon>
        <taxon>Lachnospiraceae</taxon>
        <taxon>Agathobacter</taxon>
    </lineage>
</organism>
<reference evidence="1 2" key="1">
    <citation type="submission" date="2015-09" db="EMBL/GenBank/DDBJ databases">
        <authorList>
            <consortium name="Pathogen Informatics"/>
        </authorList>
    </citation>
    <scope>NUCLEOTIDE SEQUENCE [LARGE SCALE GENOMIC DNA]</scope>
    <source>
        <strain evidence="1 2">2789STDY5834968</strain>
    </source>
</reference>
<dbReference type="Proteomes" id="UP000095673">
    <property type="component" value="Unassembled WGS sequence"/>
</dbReference>
<evidence type="ECO:0000313" key="2">
    <source>
        <dbReference type="Proteomes" id="UP000095673"/>
    </source>
</evidence>
<dbReference type="RefSeq" id="WP_055236886.1">
    <property type="nucleotide sequence ID" value="NZ_CYXM01000001.1"/>
</dbReference>
<dbReference type="EMBL" id="CYXM01000001">
    <property type="protein sequence ID" value="CUM73512.1"/>
    <property type="molecule type" value="Genomic_DNA"/>
</dbReference>
<proteinExistence type="predicted"/>
<protein>
    <submittedName>
        <fullName evidence="1">Uncharacterized protein</fullName>
    </submittedName>
</protein>
<dbReference type="AlphaFoldDB" id="A0A173R6P2"/>
<gene>
    <name evidence="1" type="ORF">ERS852580_00307</name>
</gene>
<accession>A0A173R6P2</accession>
<name>A0A173R6P2_9FIRM</name>